<dbReference type="InterPro" id="IPR006054">
    <property type="entry name" value="DnaQ"/>
</dbReference>
<dbReference type="Pfam" id="PF00929">
    <property type="entry name" value="RNase_T"/>
    <property type="match status" value="1"/>
</dbReference>
<dbReference type="AlphaFoldDB" id="A0A4R6TZI1"/>
<keyword evidence="3" id="KW-0269">Exonuclease</keyword>
<evidence type="ECO:0000313" key="5">
    <source>
        <dbReference type="EMBL" id="TDQ37479.1"/>
    </source>
</evidence>
<dbReference type="NCBIfam" id="NF005836">
    <property type="entry name" value="PRK07740.1"/>
    <property type="match status" value="1"/>
</dbReference>
<dbReference type="OrthoDB" id="9804290at2"/>
<dbReference type="CDD" id="cd06127">
    <property type="entry name" value="DEDDh"/>
    <property type="match status" value="1"/>
</dbReference>
<organism evidence="5 6">
    <name type="scientific">Aureibacillus halotolerans</name>
    <dbReference type="NCBI Taxonomy" id="1508390"/>
    <lineage>
        <taxon>Bacteria</taxon>
        <taxon>Bacillati</taxon>
        <taxon>Bacillota</taxon>
        <taxon>Bacilli</taxon>
        <taxon>Bacillales</taxon>
        <taxon>Bacillaceae</taxon>
        <taxon>Aureibacillus</taxon>
    </lineage>
</organism>
<reference evidence="5 6" key="1">
    <citation type="submission" date="2019-03" db="EMBL/GenBank/DDBJ databases">
        <title>Genomic Encyclopedia of Type Strains, Phase IV (KMG-IV): sequencing the most valuable type-strain genomes for metagenomic binning, comparative biology and taxonomic classification.</title>
        <authorList>
            <person name="Goeker M."/>
        </authorList>
    </citation>
    <scope>NUCLEOTIDE SEQUENCE [LARGE SCALE GENOMIC DNA]</scope>
    <source>
        <strain evidence="5 6">DSM 28697</strain>
    </source>
</reference>
<dbReference type="InterPro" id="IPR013520">
    <property type="entry name" value="Ribonucl_H"/>
</dbReference>
<dbReference type="Proteomes" id="UP000295632">
    <property type="component" value="Unassembled WGS sequence"/>
</dbReference>
<keyword evidence="2" id="KW-0378">Hydrolase</keyword>
<keyword evidence="6" id="KW-1185">Reference proteome</keyword>
<dbReference type="PANTHER" id="PTHR30231">
    <property type="entry name" value="DNA POLYMERASE III SUBUNIT EPSILON"/>
    <property type="match status" value="1"/>
</dbReference>
<dbReference type="GO" id="GO:0008408">
    <property type="term" value="F:3'-5' exonuclease activity"/>
    <property type="evidence" value="ECO:0007669"/>
    <property type="project" value="TreeGrafter"/>
</dbReference>
<evidence type="ECO:0000256" key="3">
    <source>
        <dbReference type="ARBA" id="ARBA00022839"/>
    </source>
</evidence>
<dbReference type="SMART" id="SM00479">
    <property type="entry name" value="EXOIII"/>
    <property type="match status" value="1"/>
</dbReference>
<dbReference type="Gene3D" id="3.30.420.10">
    <property type="entry name" value="Ribonuclease H-like superfamily/Ribonuclease H"/>
    <property type="match status" value="1"/>
</dbReference>
<dbReference type="FunFam" id="3.30.420.10:FF:000045">
    <property type="entry name" value="3'-5' exonuclease DinG"/>
    <property type="match status" value="1"/>
</dbReference>
<evidence type="ECO:0000256" key="2">
    <source>
        <dbReference type="ARBA" id="ARBA00022801"/>
    </source>
</evidence>
<dbReference type="GO" id="GO:0005829">
    <property type="term" value="C:cytosol"/>
    <property type="evidence" value="ECO:0007669"/>
    <property type="project" value="TreeGrafter"/>
</dbReference>
<dbReference type="GO" id="GO:0045004">
    <property type="term" value="P:DNA replication proofreading"/>
    <property type="evidence" value="ECO:0007669"/>
    <property type="project" value="TreeGrafter"/>
</dbReference>
<dbReference type="InterPro" id="IPR036397">
    <property type="entry name" value="RNaseH_sf"/>
</dbReference>
<dbReference type="SUPFAM" id="SSF53098">
    <property type="entry name" value="Ribonuclease H-like"/>
    <property type="match status" value="1"/>
</dbReference>
<comment type="caution">
    <text evidence="5">The sequence shown here is derived from an EMBL/GenBank/DDBJ whole genome shotgun (WGS) entry which is preliminary data.</text>
</comment>
<dbReference type="GO" id="GO:0003677">
    <property type="term" value="F:DNA binding"/>
    <property type="evidence" value="ECO:0007669"/>
    <property type="project" value="InterPro"/>
</dbReference>
<evidence type="ECO:0000259" key="4">
    <source>
        <dbReference type="SMART" id="SM00479"/>
    </source>
</evidence>
<feature type="domain" description="Exonuclease" evidence="4">
    <location>
        <begin position="53"/>
        <end position="221"/>
    </location>
</feature>
<keyword evidence="1" id="KW-0540">Nuclease</keyword>
<name>A0A4R6TZI1_9BACI</name>
<sequence length="237" mass="26812">MPFQRISDMMRRFGGRGFSSLSETNPSHAAFVRKLQREMKRHETLSVPLKQLELTVFDFETTGFWPDKGDVILSIGAIKVRNGECTDDTFYSTVLYEEPLAPEIAELTGLTHEELLDSPAIKDVLASFLSFVGTDVLVAHHAGHEKRFMEAAFLDTWGMGFKRRIVDTMWLARLAYQSAELTTLDECCQAAGIEIEHRHHALEDAKVTATLWCNSVSSFERGSVRTLQDVYEQLGMF</sequence>
<dbReference type="PANTHER" id="PTHR30231:SF41">
    <property type="entry name" value="DNA POLYMERASE III SUBUNIT EPSILON"/>
    <property type="match status" value="1"/>
</dbReference>
<dbReference type="RefSeq" id="WP_133581318.1">
    <property type="nucleotide sequence ID" value="NZ_SNYJ01000013.1"/>
</dbReference>
<accession>A0A4R6TZI1</accession>
<proteinExistence type="predicted"/>
<gene>
    <name evidence="5" type="ORF">EV213_113114</name>
</gene>
<dbReference type="EMBL" id="SNYJ01000013">
    <property type="protein sequence ID" value="TDQ37479.1"/>
    <property type="molecule type" value="Genomic_DNA"/>
</dbReference>
<dbReference type="InterPro" id="IPR012337">
    <property type="entry name" value="RNaseH-like_sf"/>
</dbReference>
<evidence type="ECO:0000313" key="6">
    <source>
        <dbReference type="Proteomes" id="UP000295632"/>
    </source>
</evidence>
<dbReference type="GO" id="GO:0003887">
    <property type="term" value="F:DNA-directed DNA polymerase activity"/>
    <property type="evidence" value="ECO:0007669"/>
    <property type="project" value="InterPro"/>
</dbReference>
<dbReference type="NCBIfam" id="TIGR00573">
    <property type="entry name" value="dnaq"/>
    <property type="match status" value="1"/>
</dbReference>
<evidence type="ECO:0000256" key="1">
    <source>
        <dbReference type="ARBA" id="ARBA00022722"/>
    </source>
</evidence>
<protein>
    <submittedName>
        <fullName evidence="5">DNA polymerase-3 subunit epsilon</fullName>
    </submittedName>
</protein>